<dbReference type="EMBL" id="BKCJ010401504">
    <property type="protein sequence ID" value="GFA30497.1"/>
    <property type="molecule type" value="Genomic_DNA"/>
</dbReference>
<evidence type="ECO:0000313" key="1">
    <source>
        <dbReference type="EMBL" id="GFA30497.1"/>
    </source>
</evidence>
<gene>
    <name evidence="1" type="ORF">Tci_602469</name>
</gene>
<sequence length="90" mass="9911">MTGNISYLSDYEPYDGGYVSFGQGGGKITGKGRDFKIKDDTNVLLSTPTQHNMYSIDLNNIVPHKDLTCLVAKASADECMLWHRRLGKAA</sequence>
<protein>
    <submittedName>
        <fullName evidence="1">Ribonuclease H-like domain-containing protein</fullName>
    </submittedName>
</protein>
<comment type="caution">
    <text evidence="1">The sequence shown here is derived from an EMBL/GenBank/DDBJ whole genome shotgun (WGS) entry which is preliminary data.</text>
</comment>
<organism evidence="1">
    <name type="scientific">Tanacetum cinerariifolium</name>
    <name type="common">Dalmatian daisy</name>
    <name type="synonym">Chrysanthemum cinerariifolium</name>
    <dbReference type="NCBI Taxonomy" id="118510"/>
    <lineage>
        <taxon>Eukaryota</taxon>
        <taxon>Viridiplantae</taxon>
        <taxon>Streptophyta</taxon>
        <taxon>Embryophyta</taxon>
        <taxon>Tracheophyta</taxon>
        <taxon>Spermatophyta</taxon>
        <taxon>Magnoliopsida</taxon>
        <taxon>eudicotyledons</taxon>
        <taxon>Gunneridae</taxon>
        <taxon>Pentapetalae</taxon>
        <taxon>asterids</taxon>
        <taxon>campanulids</taxon>
        <taxon>Asterales</taxon>
        <taxon>Asteraceae</taxon>
        <taxon>Asteroideae</taxon>
        <taxon>Anthemideae</taxon>
        <taxon>Anthemidinae</taxon>
        <taxon>Tanacetum</taxon>
    </lineage>
</organism>
<dbReference type="AlphaFoldDB" id="A0A699JGN4"/>
<proteinExistence type="predicted"/>
<name>A0A699JGN4_TANCI</name>
<accession>A0A699JGN4</accession>
<reference evidence="1" key="1">
    <citation type="journal article" date="2019" name="Sci. Rep.">
        <title>Draft genome of Tanacetum cinerariifolium, the natural source of mosquito coil.</title>
        <authorList>
            <person name="Yamashiro T."/>
            <person name="Shiraishi A."/>
            <person name="Satake H."/>
            <person name="Nakayama K."/>
        </authorList>
    </citation>
    <scope>NUCLEOTIDE SEQUENCE</scope>
</reference>